<accession>A0A0G4K454</accession>
<evidence type="ECO:0000313" key="1">
    <source>
        <dbReference type="EMBL" id="CRF31861.1"/>
    </source>
</evidence>
<evidence type="ECO:0008006" key="3">
    <source>
        <dbReference type="Google" id="ProtNLM"/>
    </source>
</evidence>
<organism evidence="1 2">
    <name type="scientific">Brachyspira suanatina</name>
    <dbReference type="NCBI Taxonomy" id="381802"/>
    <lineage>
        <taxon>Bacteria</taxon>
        <taxon>Pseudomonadati</taxon>
        <taxon>Spirochaetota</taxon>
        <taxon>Spirochaetia</taxon>
        <taxon>Brachyspirales</taxon>
        <taxon>Brachyspiraceae</taxon>
        <taxon>Brachyspira</taxon>
    </lineage>
</organism>
<dbReference type="AlphaFoldDB" id="A0A0G4K454"/>
<dbReference type="Proteomes" id="UP000043763">
    <property type="component" value="Unassembled WGS sequence"/>
</dbReference>
<dbReference type="EMBL" id="CVLB01000001">
    <property type="protein sequence ID" value="CRF31861.1"/>
    <property type="molecule type" value="Genomic_DNA"/>
</dbReference>
<dbReference type="OrthoDB" id="308139at2"/>
<sequence>MKKLFLFTLLVSTFLVISCNYKLITPEVKEYKANGISSIYENIGYKFFSMDGETYTITIKDGGIIGLQQSGVKSDLTKSDIYSVNAEGDIIESLGNDARVYLIYNNELQGSIIFPTDVNGRKGGVNITKSDGSTIEGIIRTDLQENHKIPKDWYADWESMNVSGLSYFLTINSKTITSYSDVYSKLIIPTSFFEADGNTYYVFGNYYNGTSISMDTDGKLKLVRYDKETAIKFNPKIEGGKITGYTDDSIIPKEEVVTPLLSKK</sequence>
<gene>
    <name evidence="1" type="ORF">BRSU_0423</name>
</gene>
<proteinExistence type="predicted"/>
<dbReference type="RefSeq" id="WP_048593568.1">
    <property type="nucleotide sequence ID" value="NZ_CVLB01000001.1"/>
</dbReference>
<reference evidence="2" key="1">
    <citation type="submission" date="2015-04" db="EMBL/GenBank/DDBJ databases">
        <authorList>
            <person name="Mushtaq Mamoona"/>
        </authorList>
    </citation>
    <scope>NUCLEOTIDE SEQUENCE [LARGE SCALE GENOMIC DNA]</scope>
    <source>
        <strain evidence="2">AN4859/03</strain>
    </source>
</reference>
<dbReference type="PROSITE" id="PS51257">
    <property type="entry name" value="PROKAR_LIPOPROTEIN"/>
    <property type="match status" value="1"/>
</dbReference>
<evidence type="ECO:0000313" key="2">
    <source>
        <dbReference type="Proteomes" id="UP000043763"/>
    </source>
</evidence>
<keyword evidence="2" id="KW-1185">Reference proteome</keyword>
<name>A0A0G4K454_9SPIR</name>
<protein>
    <recommendedName>
        <fullName evidence="3">Lipoprotein</fullName>
    </recommendedName>
</protein>